<dbReference type="SUPFAM" id="SSF51735">
    <property type="entry name" value="NAD(P)-binding Rossmann-fold domains"/>
    <property type="match status" value="1"/>
</dbReference>
<dbReference type="EMBL" id="BARS01047197">
    <property type="protein sequence ID" value="GAG37420.1"/>
    <property type="molecule type" value="Genomic_DNA"/>
</dbReference>
<proteinExistence type="predicted"/>
<dbReference type="InterPro" id="IPR036291">
    <property type="entry name" value="NAD(P)-bd_dom_sf"/>
</dbReference>
<feature type="non-terminal residue" evidence="2">
    <location>
        <position position="32"/>
    </location>
</feature>
<evidence type="ECO:0000259" key="1">
    <source>
        <dbReference type="Pfam" id="PF01210"/>
    </source>
</evidence>
<protein>
    <recommendedName>
        <fullName evidence="1">Glycerol-3-phosphate dehydrogenase NAD-dependent N-terminal domain-containing protein</fullName>
    </recommendedName>
</protein>
<dbReference type="Gene3D" id="3.40.50.720">
    <property type="entry name" value="NAD(P)-binding Rossmann-like Domain"/>
    <property type="match status" value="1"/>
</dbReference>
<accession>X0X318</accession>
<feature type="domain" description="Glycerol-3-phosphate dehydrogenase NAD-dependent N-terminal" evidence="1">
    <location>
        <begin position="2"/>
        <end position="32"/>
    </location>
</feature>
<dbReference type="AlphaFoldDB" id="X0X318"/>
<comment type="caution">
    <text evidence="2">The sequence shown here is derived from an EMBL/GenBank/DDBJ whole genome shotgun (WGS) entry which is preliminary data.</text>
</comment>
<gene>
    <name evidence="2" type="ORF">S01H1_70928</name>
</gene>
<dbReference type="GO" id="GO:0016616">
    <property type="term" value="F:oxidoreductase activity, acting on the CH-OH group of donors, NAD or NADP as acceptor"/>
    <property type="evidence" value="ECO:0007669"/>
    <property type="project" value="InterPro"/>
</dbReference>
<name>X0X318_9ZZZZ</name>
<reference evidence="2" key="1">
    <citation type="journal article" date="2014" name="Front. Microbiol.">
        <title>High frequency of phylogenetically diverse reductive dehalogenase-homologous genes in deep subseafloor sedimentary metagenomes.</title>
        <authorList>
            <person name="Kawai M."/>
            <person name="Futagami T."/>
            <person name="Toyoda A."/>
            <person name="Takaki Y."/>
            <person name="Nishi S."/>
            <person name="Hori S."/>
            <person name="Arai W."/>
            <person name="Tsubouchi T."/>
            <person name="Morono Y."/>
            <person name="Uchiyama I."/>
            <person name="Ito T."/>
            <person name="Fujiyama A."/>
            <person name="Inagaki F."/>
            <person name="Takami H."/>
        </authorList>
    </citation>
    <scope>NUCLEOTIDE SEQUENCE</scope>
    <source>
        <strain evidence="2">Expedition CK06-06</strain>
    </source>
</reference>
<dbReference type="GO" id="GO:0046168">
    <property type="term" value="P:glycerol-3-phosphate catabolic process"/>
    <property type="evidence" value="ECO:0007669"/>
    <property type="project" value="InterPro"/>
</dbReference>
<evidence type="ECO:0000313" key="2">
    <source>
        <dbReference type="EMBL" id="GAG37420.1"/>
    </source>
</evidence>
<dbReference type="InterPro" id="IPR011128">
    <property type="entry name" value="G3P_DH_NAD-dep_N"/>
</dbReference>
<dbReference type="GO" id="GO:0051287">
    <property type="term" value="F:NAD binding"/>
    <property type="evidence" value="ECO:0007669"/>
    <property type="project" value="InterPro"/>
</dbReference>
<sequence>MKIGIIGAGSWGTTLSILLAENKHDITIWSYE</sequence>
<dbReference type="Pfam" id="PF01210">
    <property type="entry name" value="NAD_Gly3P_dh_N"/>
    <property type="match status" value="1"/>
</dbReference>
<organism evidence="2">
    <name type="scientific">marine sediment metagenome</name>
    <dbReference type="NCBI Taxonomy" id="412755"/>
    <lineage>
        <taxon>unclassified sequences</taxon>
        <taxon>metagenomes</taxon>
        <taxon>ecological metagenomes</taxon>
    </lineage>
</organism>